<reference evidence="3" key="1">
    <citation type="journal article" date="2023" name="Plant J.">
        <title>Genome sequences and population genomics provide insights into the demographic history, inbreeding, and mutation load of two 'living fossil' tree species of Dipteronia.</title>
        <authorList>
            <person name="Feng Y."/>
            <person name="Comes H.P."/>
            <person name="Chen J."/>
            <person name="Zhu S."/>
            <person name="Lu R."/>
            <person name="Zhang X."/>
            <person name="Li P."/>
            <person name="Qiu J."/>
            <person name="Olsen K.M."/>
            <person name="Qiu Y."/>
        </authorList>
    </citation>
    <scope>NUCLEOTIDE SEQUENCE</scope>
    <source>
        <strain evidence="3">NBL</strain>
    </source>
</reference>
<dbReference type="InterPro" id="IPR011009">
    <property type="entry name" value="Kinase-like_dom_sf"/>
</dbReference>
<protein>
    <recommendedName>
        <fullName evidence="2">ABC1 atypical kinase-like domain-containing protein</fullName>
    </recommendedName>
</protein>
<evidence type="ECO:0000256" key="1">
    <source>
        <dbReference type="ARBA" id="ARBA00009670"/>
    </source>
</evidence>
<comment type="similarity">
    <text evidence="1">Belongs to the protein kinase superfamily. ADCK protein kinase family.</text>
</comment>
<comment type="caution">
    <text evidence="3">The sequence shown here is derived from an EMBL/GenBank/DDBJ whole genome shotgun (WGS) entry which is preliminary data.</text>
</comment>
<evidence type="ECO:0000259" key="2">
    <source>
        <dbReference type="Pfam" id="PF03109"/>
    </source>
</evidence>
<dbReference type="SUPFAM" id="SSF56112">
    <property type="entry name" value="Protein kinase-like (PK-like)"/>
    <property type="match status" value="1"/>
</dbReference>
<gene>
    <name evidence="3" type="ORF">Dsin_000570</name>
</gene>
<evidence type="ECO:0000313" key="3">
    <source>
        <dbReference type="EMBL" id="KAK3228689.1"/>
    </source>
</evidence>
<dbReference type="PANTHER" id="PTHR43173">
    <property type="entry name" value="ABC1 FAMILY PROTEIN"/>
    <property type="match status" value="1"/>
</dbReference>
<dbReference type="PANTHER" id="PTHR43173:SF28">
    <property type="entry name" value="AARF DOMAIN CONTAINING KINASE 5"/>
    <property type="match status" value="1"/>
</dbReference>
<proteinExistence type="inferred from homology"/>
<name>A0AAE0B3P7_9ROSI</name>
<dbReference type="EMBL" id="JANJYJ010000001">
    <property type="protein sequence ID" value="KAK3228689.1"/>
    <property type="molecule type" value="Genomic_DNA"/>
</dbReference>
<sequence>MKVTTSNILFKFPAKLKTAIYLLTATGLTFHAATNRSDSLPFSNTIRTAFEGVVRSSRAISTIAFTVADYKYSLHGLPTGSEDYLHELSEVHLRSASRILKLCETNKGFYIKAGQFVAAMPQVPKEYSSTLSSLQDQVIPCDFKEIKQVLTSNLGQDLFKIFISLDEQPIAAASIAQVHRAILRDNHEVAIKVQYPGLEHKMRLDTTIMSFLSKSIAWFFPEYRFEWMVSEFARAISLELDFIQEAKNSERTAENFRNNDVVRVPQMFWIYVQDFTTSQVLTMEFCRGCKVDDLKFLKEIKVNPIKVAKALVEVFAEMIFVHGFLHGDPHPGNILVSPEGQNGFSLVLLDHGTYRTLDEAFRVNYCQLWKALILLDSNKIQHLGEHFGVGKYSIYFPLIFTGRTINSKSVLGTGMSVEEKRQLKHDLKSLKFEDISSFMESLPPNFVAILRADGLLRSIIRRLGAPQRIRLLAYAKYALYGLSPKFNPKSDFAVKAMYYRFKAMANYLQLKLVLETLELLSWMRKVKQFVLALLRKITGISTSLLTISLTGTVQH</sequence>
<dbReference type="Proteomes" id="UP001281410">
    <property type="component" value="Unassembled WGS sequence"/>
</dbReference>
<dbReference type="AlphaFoldDB" id="A0AAE0B3P7"/>
<feature type="domain" description="ABC1 atypical kinase-like" evidence="2">
    <location>
        <begin position="134"/>
        <end position="382"/>
    </location>
</feature>
<organism evidence="3 4">
    <name type="scientific">Dipteronia sinensis</name>
    <dbReference type="NCBI Taxonomy" id="43782"/>
    <lineage>
        <taxon>Eukaryota</taxon>
        <taxon>Viridiplantae</taxon>
        <taxon>Streptophyta</taxon>
        <taxon>Embryophyta</taxon>
        <taxon>Tracheophyta</taxon>
        <taxon>Spermatophyta</taxon>
        <taxon>Magnoliopsida</taxon>
        <taxon>eudicotyledons</taxon>
        <taxon>Gunneridae</taxon>
        <taxon>Pentapetalae</taxon>
        <taxon>rosids</taxon>
        <taxon>malvids</taxon>
        <taxon>Sapindales</taxon>
        <taxon>Sapindaceae</taxon>
        <taxon>Hippocastanoideae</taxon>
        <taxon>Acereae</taxon>
        <taxon>Dipteronia</taxon>
    </lineage>
</organism>
<dbReference type="Pfam" id="PF03109">
    <property type="entry name" value="ABC1"/>
    <property type="match status" value="1"/>
</dbReference>
<dbReference type="InterPro" id="IPR004147">
    <property type="entry name" value="ABC1_dom"/>
</dbReference>
<dbReference type="Gene3D" id="1.10.510.10">
    <property type="entry name" value="Transferase(Phosphotransferase) domain 1"/>
    <property type="match status" value="1"/>
</dbReference>
<keyword evidence="4" id="KW-1185">Reference proteome</keyword>
<dbReference type="CDD" id="cd13969">
    <property type="entry name" value="ADCK1-like"/>
    <property type="match status" value="1"/>
</dbReference>
<accession>A0AAE0B3P7</accession>
<dbReference type="InterPro" id="IPR045307">
    <property type="entry name" value="ADCK1_dom"/>
</dbReference>
<evidence type="ECO:0000313" key="4">
    <source>
        <dbReference type="Proteomes" id="UP001281410"/>
    </source>
</evidence>
<dbReference type="InterPro" id="IPR051130">
    <property type="entry name" value="Mito_struct-func_regulator"/>
</dbReference>